<evidence type="ECO:0000256" key="5">
    <source>
        <dbReference type="ARBA" id="ARBA00022823"/>
    </source>
</evidence>
<evidence type="ECO:0000256" key="4">
    <source>
        <dbReference type="ARBA" id="ARBA00022679"/>
    </source>
</evidence>
<dbReference type="FunFam" id="3.30.559.10:FF:000007">
    <property type="entry name" value="Dihydrolipoamide acetyltransferase component of pyruvate dehydrogenase complex"/>
    <property type="match status" value="1"/>
</dbReference>
<comment type="subunit">
    <text evidence="3">Forms a 24-polypeptide structural core with octahedral symmetry.</text>
</comment>
<keyword evidence="4 9" id="KW-0808">Transferase</keyword>
<evidence type="ECO:0000256" key="10">
    <source>
        <dbReference type="SAM" id="MobiDB-lite"/>
    </source>
</evidence>
<evidence type="ECO:0000313" key="13">
    <source>
        <dbReference type="EMBL" id="QDT09584.1"/>
    </source>
</evidence>
<comment type="cofactor">
    <cofactor evidence="1 9">
        <name>(R)-lipoate</name>
        <dbReference type="ChEBI" id="CHEBI:83088"/>
    </cofactor>
</comment>
<dbReference type="PROSITE" id="PS00189">
    <property type="entry name" value="LIPOYL"/>
    <property type="match status" value="1"/>
</dbReference>
<dbReference type="Gene3D" id="2.40.50.100">
    <property type="match status" value="1"/>
</dbReference>
<dbReference type="Pfam" id="PF00364">
    <property type="entry name" value="Biotin_lipoyl"/>
    <property type="match status" value="1"/>
</dbReference>
<dbReference type="RefSeq" id="WP_145417122.1">
    <property type="nucleotide sequence ID" value="NZ_CP036526.1"/>
</dbReference>
<comment type="catalytic activity">
    <reaction evidence="8">
        <text>N(6)-[(R)-dihydrolipoyl]-L-lysyl-[protein] + acetyl-CoA = N(6)-[(R)-S(8)-acetyldihydrolipoyl]-L-lysyl-[protein] + CoA</text>
        <dbReference type="Rhea" id="RHEA:17017"/>
        <dbReference type="Rhea" id="RHEA-COMP:10475"/>
        <dbReference type="Rhea" id="RHEA-COMP:10478"/>
        <dbReference type="ChEBI" id="CHEBI:57287"/>
        <dbReference type="ChEBI" id="CHEBI:57288"/>
        <dbReference type="ChEBI" id="CHEBI:83100"/>
        <dbReference type="ChEBI" id="CHEBI:83111"/>
        <dbReference type="EC" id="2.3.1.12"/>
    </reaction>
</comment>
<evidence type="ECO:0000256" key="7">
    <source>
        <dbReference type="ARBA" id="ARBA00025211"/>
    </source>
</evidence>
<dbReference type="InterPro" id="IPR023213">
    <property type="entry name" value="CAT-like_dom_sf"/>
</dbReference>
<dbReference type="Pfam" id="PF00198">
    <property type="entry name" value="2-oxoacid_dh"/>
    <property type="match status" value="1"/>
</dbReference>
<dbReference type="EC" id="2.3.1.-" evidence="9"/>
<comment type="similarity">
    <text evidence="2 9">Belongs to the 2-oxoacid dehydrogenase family.</text>
</comment>
<dbReference type="InterPro" id="IPR000089">
    <property type="entry name" value="Biotin_lipoyl"/>
</dbReference>
<feature type="region of interest" description="Disordered" evidence="10">
    <location>
        <begin position="81"/>
        <end position="136"/>
    </location>
</feature>
<dbReference type="InterPro" id="IPR050743">
    <property type="entry name" value="2-oxoacid_DH_E2_comp"/>
</dbReference>
<dbReference type="InterPro" id="IPR004167">
    <property type="entry name" value="PSBD"/>
</dbReference>
<dbReference type="Proteomes" id="UP000319817">
    <property type="component" value="Chromosome"/>
</dbReference>
<feature type="compositionally biased region" description="Pro residues" evidence="10">
    <location>
        <begin position="118"/>
        <end position="131"/>
    </location>
</feature>
<keyword evidence="6 9" id="KW-0012">Acyltransferase</keyword>
<dbReference type="GO" id="GO:0031405">
    <property type="term" value="F:lipoic acid binding"/>
    <property type="evidence" value="ECO:0007669"/>
    <property type="project" value="TreeGrafter"/>
</dbReference>
<dbReference type="InterPro" id="IPR011053">
    <property type="entry name" value="Single_hybrid_motif"/>
</dbReference>
<gene>
    <name evidence="13" type="primary">pdhC</name>
    <name evidence="13" type="ORF">K239x_15300</name>
</gene>
<evidence type="ECO:0000259" key="11">
    <source>
        <dbReference type="PROSITE" id="PS50968"/>
    </source>
</evidence>
<evidence type="ECO:0000313" key="14">
    <source>
        <dbReference type="Proteomes" id="UP000319817"/>
    </source>
</evidence>
<dbReference type="Pfam" id="PF02817">
    <property type="entry name" value="E3_binding"/>
    <property type="match status" value="1"/>
</dbReference>
<protein>
    <recommendedName>
        <fullName evidence="9">Dihydrolipoamide acetyltransferase component of pyruvate dehydrogenase complex</fullName>
        <ecNumber evidence="9">2.3.1.-</ecNumber>
    </recommendedName>
</protein>
<dbReference type="InterPro" id="IPR003016">
    <property type="entry name" value="2-oxoA_DH_lipoyl-BS"/>
</dbReference>
<dbReference type="PROSITE" id="PS50968">
    <property type="entry name" value="BIOTINYL_LIPOYL"/>
    <property type="match status" value="1"/>
</dbReference>
<dbReference type="InterPro" id="IPR036625">
    <property type="entry name" value="E3-bd_dom_sf"/>
</dbReference>
<feature type="compositionally biased region" description="Low complexity" evidence="10">
    <location>
        <begin position="198"/>
        <end position="222"/>
    </location>
</feature>
<dbReference type="PANTHER" id="PTHR43178:SF2">
    <property type="entry name" value="DIHYDROLIPOYLLYSINE-RESIDUE ACETYLTRANSFERASE COMPONENT OF PYRUVATE DEHYDROGENASE COMPLEX"/>
    <property type="match status" value="1"/>
</dbReference>
<dbReference type="GO" id="GO:0005737">
    <property type="term" value="C:cytoplasm"/>
    <property type="evidence" value="ECO:0007669"/>
    <property type="project" value="TreeGrafter"/>
</dbReference>
<dbReference type="Gene3D" id="4.10.320.10">
    <property type="entry name" value="E3-binding domain"/>
    <property type="match status" value="1"/>
</dbReference>
<keyword evidence="14" id="KW-1185">Reference proteome</keyword>
<dbReference type="CDD" id="cd06849">
    <property type="entry name" value="lipoyl_domain"/>
    <property type="match status" value="1"/>
</dbReference>
<keyword evidence="13" id="KW-0670">Pyruvate</keyword>
<dbReference type="EMBL" id="CP036526">
    <property type="protein sequence ID" value="QDT09584.1"/>
    <property type="molecule type" value="Genomic_DNA"/>
</dbReference>
<evidence type="ECO:0000256" key="2">
    <source>
        <dbReference type="ARBA" id="ARBA00007317"/>
    </source>
</evidence>
<evidence type="ECO:0000256" key="6">
    <source>
        <dbReference type="ARBA" id="ARBA00023315"/>
    </source>
</evidence>
<feature type="domain" description="Lipoyl-binding" evidence="11">
    <location>
        <begin position="2"/>
        <end position="77"/>
    </location>
</feature>
<dbReference type="InterPro" id="IPR001078">
    <property type="entry name" value="2-oxoacid_DH_actylTfrase"/>
</dbReference>
<feature type="region of interest" description="Disordered" evidence="10">
    <location>
        <begin position="193"/>
        <end position="234"/>
    </location>
</feature>
<evidence type="ECO:0000256" key="9">
    <source>
        <dbReference type="RuleBase" id="RU003423"/>
    </source>
</evidence>
<name>A0A517NR37_9BACT</name>
<dbReference type="GO" id="GO:0006086">
    <property type="term" value="P:pyruvate decarboxylation to acetyl-CoA"/>
    <property type="evidence" value="ECO:0007669"/>
    <property type="project" value="TreeGrafter"/>
</dbReference>
<dbReference type="OrthoDB" id="9805770at2"/>
<dbReference type="Gene3D" id="3.30.559.10">
    <property type="entry name" value="Chloramphenicol acetyltransferase-like domain"/>
    <property type="match status" value="1"/>
</dbReference>
<reference evidence="13 14" key="1">
    <citation type="submission" date="2019-02" db="EMBL/GenBank/DDBJ databases">
        <title>Deep-cultivation of Planctomycetes and their phenomic and genomic characterization uncovers novel biology.</title>
        <authorList>
            <person name="Wiegand S."/>
            <person name="Jogler M."/>
            <person name="Boedeker C."/>
            <person name="Pinto D."/>
            <person name="Vollmers J."/>
            <person name="Rivas-Marin E."/>
            <person name="Kohn T."/>
            <person name="Peeters S.H."/>
            <person name="Heuer A."/>
            <person name="Rast P."/>
            <person name="Oberbeckmann S."/>
            <person name="Bunk B."/>
            <person name="Jeske O."/>
            <person name="Meyerdierks A."/>
            <person name="Storesund J.E."/>
            <person name="Kallscheuer N."/>
            <person name="Luecker S."/>
            <person name="Lage O.M."/>
            <person name="Pohl T."/>
            <person name="Merkel B.J."/>
            <person name="Hornburger P."/>
            <person name="Mueller R.-W."/>
            <person name="Bruemmer F."/>
            <person name="Labrenz M."/>
            <person name="Spormann A.M."/>
            <person name="Op den Camp H."/>
            <person name="Overmann J."/>
            <person name="Amann R."/>
            <person name="Jetten M.S.M."/>
            <person name="Mascher T."/>
            <person name="Medema M.H."/>
            <person name="Devos D.P."/>
            <person name="Kaster A.-K."/>
            <person name="Ovreas L."/>
            <person name="Rohde M."/>
            <person name="Galperin M.Y."/>
            <person name="Jogler C."/>
        </authorList>
    </citation>
    <scope>NUCLEOTIDE SEQUENCE [LARGE SCALE GENOMIC DNA]</scope>
    <source>
        <strain evidence="13 14">K23_9</strain>
    </source>
</reference>
<evidence type="ECO:0000256" key="1">
    <source>
        <dbReference type="ARBA" id="ARBA00001938"/>
    </source>
</evidence>
<evidence type="ECO:0000259" key="12">
    <source>
        <dbReference type="PROSITE" id="PS51826"/>
    </source>
</evidence>
<accession>A0A517NR37</accession>
<organism evidence="13 14">
    <name type="scientific">Stieleria marina</name>
    <dbReference type="NCBI Taxonomy" id="1930275"/>
    <lineage>
        <taxon>Bacteria</taxon>
        <taxon>Pseudomonadati</taxon>
        <taxon>Planctomycetota</taxon>
        <taxon>Planctomycetia</taxon>
        <taxon>Pirellulales</taxon>
        <taxon>Pirellulaceae</taxon>
        <taxon>Stieleria</taxon>
    </lineage>
</organism>
<dbReference type="AlphaFoldDB" id="A0A517NR37"/>
<feature type="domain" description="Peripheral subunit-binding (PSBD)" evidence="12">
    <location>
        <begin position="148"/>
        <end position="185"/>
    </location>
</feature>
<evidence type="ECO:0000256" key="3">
    <source>
        <dbReference type="ARBA" id="ARBA00011484"/>
    </source>
</evidence>
<dbReference type="PROSITE" id="PS51826">
    <property type="entry name" value="PSBD"/>
    <property type="match status" value="1"/>
</dbReference>
<feature type="compositionally biased region" description="Low complexity" evidence="10">
    <location>
        <begin position="81"/>
        <end position="104"/>
    </location>
</feature>
<evidence type="ECO:0000256" key="8">
    <source>
        <dbReference type="ARBA" id="ARBA00048370"/>
    </source>
</evidence>
<dbReference type="SUPFAM" id="SSF52777">
    <property type="entry name" value="CoA-dependent acyltransferases"/>
    <property type="match status" value="1"/>
</dbReference>
<dbReference type="GO" id="GO:0004742">
    <property type="term" value="F:dihydrolipoyllysine-residue acetyltransferase activity"/>
    <property type="evidence" value="ECO:0007669"/>
    <property type="project" value="UniProtKB-EC"/>
</dbReference>
<sequence length="466" mass="48226">MATEVKLPELGDGIESGDVLEIFVSVGDVVSEGDDIVEMETDKATVPVPASVGGKVSKISVAEGDTVPIGGVLIEIEATEGASAPEPSTPAPEKAAEQASEPAAQTPPPAAASATPQPAAPAPISPPPVSPAPATAAPVAATSTEVIPAGPAVRRFAREVGVDLASVSGSGEGGRITREDVMAVVRNANEARTAGGNSTAAKPTAGNAAGAAKSGASTSGAPRPGTADADDFGPISVERMSKIRKTISRQMHTSWSTVPRVTNFDDADITDLERLRQSSKEDYAAQGLKLTTMPFLIKAIATALRHHPSINAIIDEENEQIIYKEYVNVGIAVDTERGLVVPVMQDADRMGVPEITRSLAEMAGKVRGGQFGVNDLKGGTFTISNLGAIGGQYSTPIVNVPEVAILLVGRSRKLPVVMPDDSIQPRLMMPLSLSYDHRLVDGGTAARFLNDVIGYLEAPSRLLLAL</sequence>
<dbReference type="PANTHER" id="PTHR43178">
    <property type="entry name" value="DIHYDROLIPOAMIDE ACETYLTRANSFERASE COMPONENT OF PYRUVATE DEHYDROGENASE COMPLEX"/>
    <property type="match status" value="1"/>
</dbReference>
<proteinExistence type="inferred from homology"/>
<dbReference type="SUPFAM" id="SSF47005">
    <property type="entry name" value="Peripheral subunit-binding domain of 2-oxo acid dehydrogenase complex"/>
    <property type="match status" value="1"/>
</dbReference>
<comment type="function">
    <text evidence="7">The pyruvate dehydrogenase complex catalyzes the overall conversion of pyruvate to acetyl-CoA and CO(2). It contains multiple copies of three enzymatic components: pyruvate dehydrogenase (E1), dihydrolipoamide acetyltransferase (E2) and lipoamide dehydrogenase (E3).</text>
</comment>
<dbReference type="SUPFAM" id="SSF51230">
    <property type="entry name" value="Single hybrid motif"/>
    <property type="match status" value="1"/>
</dbReference>
<keyword evidence="5 9" id="KW-0450">Lipoyl</keyword>